<dbReference type="Gene3D" id="3.10.450.50">
    <property type="match status" value="1"/>
</dbReference>
<evidence type="ECO:0000313" key="3">
    <source>
        <dbReference type="Proteomes" id="UP000239001"/>
    </source>
</evidence>
<name>A0A2T1LXF9_9CHRO</name>
<dbReference type="RefSeq" id="WP_106457035.1">
    <property type="nucleotide sequence ID" value="NZ_PXOH01000011.1"/>
</dbReference>
<comment type="caution">
    <text evidence="2">The sequence shown here is derived from an EMBL/GenBank/DDBJ whole genome shotgun (WGS) entry which is preliminary data.</text>
</comment>
<dbReference type="AlphaFoldDB" id="A0A2T1LXF9"/>
<gene>
    <name evidence="2" type="ORF">C7H19_11555</name>
</gene>
<dbReference type="SUPFAM" id="SSF54427">
    <property type="entry name" value="NTF2-like"/>
    <property type="match status" value="1"/>
</dbReference>
<dbReference type="EMBL" id="PXOH01000011">
    <property type="protein sequence ID" value="PSF37070.1"/>
    <property type="molecule type" value="Genomic_DNA"/>
</dbReference>
<reference evidence="2 3" key="1">
    <citation type="submission" date="2018-03" db="EMBL/GenBank/DDBJ databases">
        <title>The ancient ancestry and fast evolution of plastids.</title>
        <authorList>
            <person name="Moore K.R."/>
            <person name="Magnabosco C."/>
            <person name="Momper L."/>
            <person name="Gold D.A."/>
            <person name="Bosak T."/>
            <person name="Fournier G.P."/>
        </authorList>
    </citation>
    <scope>NUCLEOTIDE SEQUENCE [LARGE SCALE GENOMIC DNA]</scope>
    <source>
        <strain evidence="2 3">CCALA 016</strain>
    </source>
</reference>
<protein>
    <submittedName>
        <fullName evidence="2">Nuclear transport factor 2</fullName>
    </submittedName>
</protein>
<sequence>MISTSQTTIEGITEPVILNYFNYLNAGDFEATANLFAPDGILQPPFESPIIGREAIADYLTLEGRGLELYPKQGSIEPTEDEQTKIVVVGNVKTPLLGVNVSWYFILTPNSEIAFAEIRLLASLQELLHLKK</sequence>
<reference evidence="2 3" key="2">
    <citation type="submission" date="2018-03" db="EMBL/GenBank/DDBJ databases">
        <authorList>
            <person name="Keele B.F."/>
        </authorList>
    </citation>
    <scope>NUCLEOTIDE SEQUENCE [LARGE SCALE GENOMIC DNA]</scope>
    <source>
        <strain evidence="2 3">CCALA 016</strain>
    </source>
</reference>
<organism evidence="2 3">
    <name type="scientific">Aphanothece hegewaldii CCALA 016</name>
    <dbReference type="NCBI Taxonomy" id="2107694"/>
    <lineage>
        <taxon>Bacteria</taxon>
        <taxon>Bacillati</taxon>
        <taxon>Cyanobacteriota</taxon>
        <taxon>Cyanophyceae</taxon>
        <taxon>Oscillatoriophycideae</taxon>
        <taxon>Chroococcales</taxon>
        <taxon>Aphanothecaceae</taxon>
        <taxon>Aphanothece</taxon>
    </lineage>
</organism>
<dbReference type="OrthoDB" id="465629at2"/>
<evidence type="ECO:0000313" key="2">
    <source>
        <dbReference type="EMBL" id="PSF37070.1"/>
    </source>
</evidence>
<proteinExistence type="predicted"/>
<evidence type="ECO:0000259" key="1">
    <source>
        <dbReference type="Pfam" id="PF12680"/>
    </source>
</evidence>
<keyword evidence="3" id="KW-1185">Reference proteome</keyword>
<dbReference type="Proteomes" id="UP000239001">
    <property type="component" value="Unassembled WGS sequence"/>
</dbReference>
<accession>A0A2T1LXF9</accession>
<feature type="domain" description="SnoaL-like" evidence="1">
    <location>
        <begin position="19"/>
        <end position="61"/>
    </location>
</feature>
<dbReference type="InterPro" id="IPR032710">
    <property type="entry name" value="NTF2-like_dom_sf"/>
</dbReference>
<dbReference type="InterPro" id="IPR037401">
    <property type="entry name" value="SnoaL-like"/>
</dbReference>
<dbReference type="Pfam" id="PF12680">
    <property type="entry name" value="SnoaL_2"/>
    <property type="match status" value="1"/>
</dbReference>